<evidence type="ECO:0000313" key="2">
    <source>
        <dbReference type="EMBL" id="CUM85787.1"/>
    </source>
</evidence>
<evidence type="ECO:0000313" key="3">
    <source>
        <dbReference type="Proteomes" id="UP000095453"/>
    </source>
</evidence>
<dbReference type="AlphaFoldDB" id="A0A173S7J3"/>
<proteinExistence type="predicted"/>
<dbReference type="EMBL" id="CYXX01000004">
    <property type="protein sequence ID" value="CUM85787.1"/>
    <property type="molecule type" value="Genomic_DNA"/>
</dbReference>
<evidence type="ECO:0000256" key="1">
    <source>
        <dbReference type="SAM" id="MobiDB-lite"/>
    </source>
</evidence>
<protein>
    <submittedName>
        <fullName evidence="2">Uncharacterized protein</fullName>
    </submittedName>
</protein>
<accession>A0A173S7J3</accession>
<dbReference type="Proteomes" id="UP000095453">
    <property type="component" value="Unassembled WGS sequence"/>
</dbReference>
<organism evidence="2 3">
    <name type="scientific">Roseburia inulinivorans</name>
    <dbReference type="NCBI Taxonomy" id="360807"/>
    <lineage>
        <taxon>Bacteria</taxon>
        <taxon>Bacillati</taxon>
        <taxon>Bacillota</taxon>
        <taxon>Clostridia</taxon>
        <taxon>Lachnospirales</taxon>
        <taxon>Lachnospiraceae</taxon>
        <taxon>Roseburia</taxon>
    </lineage>
</organism>
<gene>
    <name evidence="2" type="ORF">ERS852444_00815</name>
</gene>
<sequence length="79" mass="7628">MAEDFGDSTGSGLVNTAGQAAKEVVQAVVTKGAGIGGKGGGGISLSGEAKDMMAASKQLAGASAAPSREHLVAKPDLSR</sequence>
<name>A0A173S7J3_9FIRM</name>
<feature type="region of interest" description="Disordered" evidence="1">
    <location>
        <begin position="60"/>
        <end position="79"/>
    </location>
</feature>
<feature type="compositionally biased region" description="Basic and acidic residues" evidence="1">
    <location>
        <begin position="67"/>
        <end position="79"/>
    </location>
</feature>
<reference evidence="2 3" key="1">
    <citation type="submission" date="2015-09" db="EMBL/GenBank/DDBJ databases">
        <authorList>
            <consortium name="Pathogen Informatics"/>
        </authorList>
    </citation>
    <scope>NUCLEOTIDE SEQUENCE [LARGE SCALE GENOMIC DNA]</scope>
    <source>
        <strain evidence="2 3">2789STDY5608887</strain>
    </source>
</reference>